<name>A0A2P8IIX9_SACCR</name>
<evidence type="ECO:0008006" key="4">
    <source>
        <dbReference type="Google" id="ProtNLM"/>
    </source>
</evidence>
<proteinExistence type="predicted"/>
<keyword evidence="1" id="KW-1133">Transmembrane helix</keyword>
<keyword evidence="1" id="KW-0812">Transmembrane</keyword>
<evidence type="ECO:0000313" key="3">
    <source>
        <dbReference type="Proteomes" id="UP000241118"/>
    </source>
</evidence>
<feature type="transmembrane region" description="Helical" evidence="1">
    <location>
        <begin position="42"/>
        <end position="61"/>
    </location>
</feature>
<reference evidence="2 3" key="1">
    <citation type="submission" date="2018-03" db="EMBL/GenBank/DDBJ databases">
        <title>Genomic Encyclopedia of Type Strains, Phase III (KMG-III): the genomes of soil and plant-associated and newly described type strains.</title>
        <authorList>
            <person name="Whitman W."/>
        </authorList>
    </citation>
    <scope>NUCLEOTIDE SEQUENCE [LARGE SCALE GENOMIC DNA]</scope>
    <source>
        <strain evidence="2 3">CGMCC 4.7097</strain>
    </source>
</reference>
<keyword evidence="3" id="KW-1185">Reference proteome</keyword>
<comment type="caution">
    <text evidence="2">The sequence shown here is derived from an EMBL/GenBank/DDBJ whole genome shotgun (WGS) entry which is preliminary data.</text>
</comment>
<dbReference type="AlphaFoldDB" id="A0A2P8IIX9"/>
<evidence type="ECO:0000256" key="1">
    <source>
        <dbReference type="SAM" id="Phobius"/>
    </source>
</evidence>
<accession>A0A2P8IIX9</accession>
<organism evidence="2 3">
    <name type="scientific">Saccharothrix carnea</name>
    <dbReference type="NCBI Taxonomy" id="1280637"/>
    <lineage>
        <taxon>Bacteria</taxon>
        <taxon>Bacillati</taxon>
        <taxon>Actinomycetota</taxon>
        <taxon>Actinomycetes</taxon>
        <taxon>Pseudonocardiales</taxon>
        <taxon>Pseudonocardiaceae</taxon>
        <taxon>Saccharothrix</taxon>
    </lineage>
</organism>
<feature type="transmembrane region" description="Helical" evidence="1">
    <location>
        <begin position="16"/>
        <end position="36"/>
    </location>
</feature>
<protein>
    <recommendedName>
        <fullName evidence="4">PH (Pleckstrin Homology) domain-containing protein</fullName>
    </recommendedName>
</protein>
<dbReference type="Proteomes" id="UP000241118">
    <property type="component" value="Unassembled WGS sequence"/>
</dbReference>
<dbReference type="RefSeq" id="WP_106613703.1">
    <property type="nucleotide sequence ID" value="NZ_PYAX01000001.1"/>
</dbReference>
<sequence length="167" mass="18474">MNEIEIPFGNRTERRVALAVQLGLTLFGVLLMFLSYADGHLAAMFVGPVVALGGLVGGGVWRASARPRRLVVEHQGLRWVDKGLSWSVPWYELAAVALARGGAKPALWLNLVPNDPQAFQATYRRIPHNVHGHWIKLADDIGAEMLDLALRRYAPQLYRGFVPHFAG</sequence>
<evidence type="ECO:0000313" key="2">
    <source>
        <dbReference type="EMBL" id="PSL58401.1"/>
    </source>
</evidence>
<dbReference type="EMBL" id="PYAX01000001">
    <property type="protein sequence ID" value="PSL58401.1"/>
    <property type="molecule type" value="Genomic_DNA"/>
</dbReference>
<gene>
    <name evidence="2" type="ORF">B0I31_101619</name>
</gene>
<dbReference type="OrthoDB" id="3682944at2"/>
<keyword evidence="1" id="KW-0472">Membrane</keyword>